<sequence length="241" mass="26896">MSTPKHVAITNALREQCRNLPVGSRLPSEKDLAVRFEVSRMTVRQALDALATDGRVERVPGLGTFVRRPTVAMGPNLSSFTEDMRSRGLRPSSRLVAIEEVAASPEVALDLGVEVESPVIRLERLRFADDEPMCLEDAHLPARFQRILEAAELEGSLHEVLARAGVVVAAARRRVRAVPAPSRDAQLLGLPEHAPALEIVDVFYDTNRRPAQRSRSRYRHDRYEVMSDLHRPSSEPRETAK</sequence>
<protein>
    <submittedName>
        <fullName evidence="6">GntR family transcriptional regulator</fullName>
    </submittedName>
</protein>
<dbReference type="RefSeq" id="WP_331209104.1">
    <property type="nucleotide sequence ID" value="NZ_JAZGQL010000012.1"/>
</dbReference>
<dbReference type="InterPro" id="IPR050679">
    <property type="entry name" value="Bact_HTH_transcr_reg"/>
</dbReference>
<reference evidence="6 8" key="1">
    <citation type="submission" date="2024-01" db="EMBL/GenBank/DDBJ databases">
        <title>Genome insights into Plantactinospora veratri sp. nov.</title>
        <authorList>
            <person name="Wang L."/>
        </authorList>
    </citation>
    <scope>NUCLEOTIDE SEQUENCE [LARGE SCALE GENOMIC DNA]</scope>
    <source>
        <strain evidence="6 8">NEAU-FHS4</strain>
    </source>
</reference>
<dbReference type="InterPro" id="IPR000524">
    <property type="entry name" value="Tscrpt_reg_HTH_GntR"/>
</dbReference>
<comment type="caution">
    <text evidence="6">The sequence shown here is derived from an EMBL/GenBank/DDBJ whole genome shotgun (WGS) entry which is preliminary data.</text>
</comment>
<dbReference type="PRINTS" id="PR00035">
    <property type="entry name" value="HTHGNTR"/>
</dbReference>
<dbReference type="CDD" id="cd07377">
    <property type="entry name" value="WHTH_GntR"/>
    <property type="match status" value="1"/>
</dbReference>
<dbReference type="SMART" id="SM00866">
    <property type="entry name" value="UTRA"/>
    <property type="match status" value="1"/>
</dbReference>
<dbReference type="EMBL" id="JAZGQL010000027">
    <property type="protein sequence ID" value="MEE6310560.1"/>
    <property type="molecule type" value="Genomic_DNA"/>
</dbReference>
<keyword evidence="8" id="KW-1185">Reference proteome</keyword>
<dbReference type="Proteomes" id="UP001339911">
    <property type="component" value="Unassembled WGS sequence"/>
</dbReference>
<evidence type="ECO:0000259" key="5">
    <source>
        <dbReference type="PROSITE" id="PS50949"/>
    </source>
</evidence>
<evidence type="ECO:0000313" key="7">
    <source>
        <dbReference type="EMBL" id="MEE6310560.1"/>
    </source>
</evidence>
<dbReference type="InterPro" id="IPR028978">
    <property type="entry name" value="Chorismate_lyase_/UTRA_dom_sf"/>
</dbReference>
<name>A0ABU7SFU3_9ACTN</name>
<dbReference type="PANTHER" id="PTHR44846:SF1">
    <property type="entry name" value="MANNOSYL-D-GLYCERATE TRANSPORT_METABOLISM SYSTEM REPRESSOR MNGR-RELATED"/>
    <property type="match status" value="1"/>
</dbReference>
<accession>A0ABU7SFU3</accession>
<dbReference type="InterPro" id="IPR036388">
    <property type="entry name" value="WH-like_DNA-bd_sf"/>
</dbReference>
<dbReference type="Pfam" id="PF07702">
    <property type="entry name" value="UTRA"/>
    <property type="match status" value="1"/>
</dbReference>
<evidence type="ECO:0000256" key="3">
    <source>
        <dbReference type="ARBA" id="ARBA00023163"/>
    </source>
</evidence>
<dbReference type="InterPro" id="IPR036390">
    <property type="entry name" value="WH_DNA-bd_sf"/>
</dbReference>
<dbReference type="SUPFAM" id="SSF46785">
    <property type="entry name" value="Winged helix' DNA-binding domain"/>
    <property type="match status" value="1"/>
</dbReference>
<evidence type="ECO:0000313" key="8">
    <source>
        <dbReference type="Proteomes" id="UP001339911"/>
    </source>
</evidence>
<keyword evidence="2" id="KW-0238">DNA-binding</keyword>
<dbReference type="InterPro" id="IPR011663">
    <property type="entry name" value="UTRA"/>
</dbReference>
<evidence type="ECO:0000256" key="4">
    <source>
        <dbReference type="SAM" id="MobiDB-lite"/>
    </source>
</evidence>
<dbReference type="Pfam" id="PF00392">
    <property type="entry name" value="GntR"/>
    <property type="match status" value="1"/>
</dbReference>
<evidence type="ECO:0000313" key="6">
    <source>
        <dbReference type="EMBL" id="MEE6308824.1"/>
    </source>
</evidence>
<dbReference type="SUPFAM" id="SSF64288">
    <property type="entry name" value="Chorismate lyase-like"/>
    <property type="match status" value="1"/>
</dbReference>
<feature type="domain" description="HTH gntR-type" evidence="5">
    <location>
        <begin position="3"/>
        <end position="69"/>
    </location>
</feature>
<feature type="compositionally biased region" description="Basic residues" evidence="4">
    <location>
        <begin position="211"/>
        <end position="220"/>
    </location>
</feature>
<dbReference type="EMBL" id="JAZGQL010000012">
    <property type="protein sequence ID" value="MEE6308824.1"/>
    <property type="molecule type" value="Genomic_DNA"/>
</dbReference>
<keyword evidence="1" id="KW-0805">Transcription regulation</keyword>
<feature type="compositionally biased region" description="Basic and acidic residues" evidence="4">
    <location>
        <begin position="221"/>
        <end position="241"/>
    </location>
</feature>
<dbReference type="SMART" id="SM00345">
    <property type="entry name" value="HTH_GNTR"/>
    <property type="match status" value="1"/>
</dbReference>
<evidence type="ECO:0000256" key="1">
    <source>
        <dbReference type="ARBA" id="ARBA00023015"/>
    </source>
</evidence>
<gene>
    <name evidence="6" type="ORF">V1634_18490</name>
    <name evidence="7" type="ORF">V1634_27340</name>
</gene>
<proteinExistence type="predicted"/>
<dbReference type="Gene3D" id="3.40.1410.10">
    <property type="entry name" value="Chorismate lyase-like"/>
    <property type="match status" value="1"/>
</dbReference>
<evidence type="ECO:0000256" key="2">
    <source>
        <dbReference type="ARBA" id="ARBA00023125"/>
    </source>
</evidence>
<dbReference type="Gene3D" id="1.10.10.10">
    <property type="entry name" value="Winged helix-like DNA-binding domain superfamily/Winged helix DNA-binding domain"/>
    <property type="match status" value="1"/>
</dbReference>
<organism evidence="6 8">
    <name type="scientific">Plantactinospora veratri</name>
    <dbReference type="NCBI Taxonomy" id="1436122"/>
    <lineage>
        <taxon>Bacteria</taxon>
        <taxon>Bacillati</taxon>
        <taxon>Actinomycetota</taxon>
        <taxon>Actinomycetes</taxon>
        <taxon>Micromonosporales</taxon>
        <taxon>Micromonosporaceae</taxon>
        <taxon>Plantactinospora</taxon>
    </lineage>
</organism>
<keyword evidence="3" id="KW-0804">Transcription</keyword>
<dbReference type="PANTHER" id="PTHR44846">
    <property type="entry name" value="MANNOSYL-D-GLYCERATE TRANSPORT/METABOLISM SYSTEM REPRESSOR MNGR-RELATED"/>
    <property type="match status" value="1"/>
</dbReference>
<dbReference type="PROSITE" id="PS50949">
    <property type="entry name" value="HTH_GNTR"/>
    <property type="match status" value="1"/>
</dbReference>
<feature type="region of interest" description="Disordered" evidence="4">
    <location>
        <begin position="211"/>
        <end position="241"/>
    </location>
</feature>